<proteinExistence type="evidence at transcript level"/>
<dbReference type="VEuPathDB" id="VectorBase:FBgn0029535"/>
<organism evidence="2">
    <name type="scientific">Drosophila melanogaster</name>
    <name type="common">Fruit fly</name>
    <dbReference type="NCBI Taxonomy" id="7227"/>
    <lineage>
        <taxon>Eukaryota</taxon>
        <taxon>Metazoa</taxon>
        <taxon>Ecdysozoa</taxon>
        <taxon>Arthropoda</taxon>
        <taxon>Hexapoda</taxon>
        <taxon>Insecta</taxon>
        <taxon>Pterygota</taxon>
        <taxon>Neoptera</taxon>
        <taxon>Endopterygota</taxon>
        <taxon>Diptera</taxon>
        <taxon>Brachycera</taxon>
        <taxon>Muscomorpha</taxon>
        <taxon>Ephydroidea</taxon>
        <taxon>Drosophilidae</taxon>
        <taxon>Drosophila</taxon>
        <taxon>Sophophora</taxon>
    </lineage>
</organism>
<dbReference type="ExpressionAtlas" id="D3DMR0">
    <property type="expression patterns" value="baseline and differential"/>
</dbReference>
<accession>D3DMR0</accession>
<reference evidence="2" key="1">
    <citation type="submission" date="2010-01" db="EMBL/GenBank/DDBJ databases">
        <authorList>
            <person name="Carlson J."/>
            <person name="Booth B."/>
            <person name="Frise E."/>
            <person name="Sandler J."/>
            <person name="Wan K."/>
            <person name="Yu C."/>
            <person name="Celniker S."/>
        </authorList>
    </citation>
    <scope>NUCLEOTIDE SEQUENCE</scope>
</reference>
<dbReference type="EMBL" id="BT120226">
    <property type="protein sequence ID" value="ADB94041.1"/>
    <property type="molecule type" value="mRNA"/>
</dbReference>
<feature type="compositionally biased region" description="Basic and acidic residues" evidence="1">
    <location>
        <begin position="57"/>
        <end position="66"/>
    </location>
</feature>
<feature type="region of interest" description="Disordered" evidence="1">
    <location>
        <begin position="57"/>
        <end position="83"/>
    </location>
</feature>
<feature type="region of interest" description="Disordered" evidence="1">
    <location>
        <begin position="19"/>
        <end position="43"/>
    </location>
</feature>
<dbReference type="Bgee" id="FBgn0029535">
    <property type="expression patterns" value="Expressed in seminal fluid secreting gland and 13 other cell types or tissues"/>
</dbReference>
<dbReference type="AlphaFoldDB" id="D3DMR0"/>
<dbReference type="OrthoDB" id="7858461at2759"/>
<feature type="non-terminal residue" evidence="2">
    <location>
        <position position="1"/>
    </location>
</feature>
<protein>
    <submittedName>
        <fullName evidence="2">MIP16722p</fullName>
    </submittedName>
</protein>
<dbReference type="IntAct" id="D3DMR0">
    <property type="interactions" value="9"/>
</dbReference>
<dbReference type="HOGENOM" id="CLU_2063930_0_0_1"/>
<evidence type="ECO:0000256" key="1">
    <source>
        <dbReference type="SAM" id="MobiDB-lite"/>
    </source>
</evidence>
<name>D3DMR0_DROME</name>
<gene>
    <name evidence="2" type="primary">CG14635-RA</name>
</gene>
<evidence type="ECO:0000313" key="2">
    <source>
        <dbReference type="EMBL" id="ADB94041.1"/>
    </source>
</evidence>
<sequence length="123" mass="13697">EATNMCSSLSDLFACIRAQGNSDTDSTSTTHRRNIADLDDEAPDLQLQQEQTRKWNDLSMPQRHDSFPVPPPSAGSPSTGYLRPSLRSARVSYEALERYDRIFGRSFQDAGSSGSVRNIPDQF</sequence>